<gene>
    <name evidence="1" type="ORF">E6Q11_03380</name>
</gene>
<protein>
    <submittedName>
        <fullName evidence="1">Uncharacterized protein</fullName>
    </submittedName>
</protein>
<evidence type="ECO:0000313" key="2">
    <source>
        <dbReference type="Proteomes" id="UP000321026"/>
    </source>
</evidence>
<accession>A0A5C7J6B7</accession>
<dbReference type="AlphaFoldDB" id="A0A5C7J6B7"/>
<proteinExistence type="predicted"/>
<dbReference type="Proteomes" id="UP000321026">
    <property type="component" value="Unassembled WGS sequence"/>
</dbReference>
<dbReference type="EMBL" id="SSDS01000054">
    <property type="protein sequence ID" value="TXG77095.1"/>
    <property type="molecule type" value="Genomic_DNA"/>
</dbReference>
<sequence>MSAKFDPILGKLRTKDLGITEASFGITIDGGGSVISTGVKGYVTIPYNCTITGWDIFADQSGSCVVDLWKDTYANFAPTIADTITGTEKPTLSSQQKNQDNSLSTWTTSVNAGDIIAFNVDSASTVQRVNVIIKVTKI</sequence>
<reference evidence="1 2" key="1">
    <citation type="submission" date="2018-09" db="EMBL/GenBank/DDBJ databases">
        <title>Metagenome Assembled Genomes from an Advanced Water Purification Facility.</title>
        <authorList>
            <person name="Stamps B.W."/>
            <person name="Spear J.R."/>
        </authorList>
    </citation>
    <scope>NUCLEOTIDE SEQUENCE [LARGE SCALE GENOMIC DNA]</scope>
    <source>
        <strain evidence="1">Bin_63_2</strain>
    </source>
</reference>
<comment type="caution">
    <text evidence="1">The sequence shown here is derived from an EMBL/GenBank/DDBJ whole genome shotgun (WGS) entry which is preliminary data.</text>
</comment>
<organism evidence="1 2">
    <name type="scientific">Candidatus Dojkabacteria bacterium</name>
    <dbReference type="NCBI Taxonomy" id="2099670"/>
    <lineage>
        <taxon>Bacteria</taxon>
        <taxon>Candidatus Dojkabacteria</taxon>
    </lineage>
</organism>
<evidence type="ECO:0000313" key="1">
    <source>
        <dbReference type="EMBL" id="TXG77095.1"/>
    </source>
</evidence>
<name>A0A5C7J6B7_9BACT</name>